<dbReference type="InterPro" id="IPR011109">
    <property type="entry name" value="DNA_bind_recombinase_dom"/>
</dbReference>
<evidence type="ECO:0000313" key="5">
    <source>
        <dbReference type="EMBL" id="MEQ2507896.1"/>
    </source>
</evidence>
<dbReference type="SUPFAM" id="SSF53041">
    <property type="entry name" value="Resolvase-like"/>
    <property type="match status" value="1"/>
</dbReference>
<keyword evidence="1" id="KW-0238">DNA-binding</keyword>
<feature type="domain" description="Resolvase/invertase-type recombinase catalytic" evidence="4">
    <location>
        <begin position="3"/>
        <end position="150"/>
    </location>
</feature>
<dbReference type="RefSeq" id="WP_349225951.1">
    <property type="nucleotide sequence ID" value="NZ_JBBNFG020000019.1"/>
</dbReference>
<dbReference type="Pfam" id="PF13408">
    <property type="entry name" value="Zn_ribbon_recom"/>
    <property type="match status" value="1"/>
</dbReference>
<name>A0ABV1FXK6_9BACT</name>
<feature type="coiled-coil region" evidence="3">
    <location>
        <begin position="377"/>
        <end position="418"/>
    </location>
</feature>
<dbReference type="Proteomes" id="UP001465717">
    <property type="component" value="Unassembled WGS sequence"/>
</dbReference>
<evidence type="ECO:0000256" key="1">
    <source>
        <dbReference type="ARBA" id="ARBA00023125"/>
    </source>
</evidence>
<keyword evidence="2" id="KW-0233">DNA recombination</keyword>
<keyword evidence="3" id="KW-0175">Coiled coil</keyword>
<dbReference type="Pfam" id="PF00239">
    <property type="entry name" value="Resolvase"/>
    <property type="match status" value="1"/>
</dbReference>
<dbReference type="Gene3D" id="3.40.50.1390">
    <property type="entry name" value="Resolvase, N-terminal catalytic domain"/>
    <property type="match status" value="1"/>
</dbReference>
<dbReference type="Gene3D" id="3.90.1750.20">
    <property type="entry name" value="Putative Large Serine Recombinase, Chain B, Domain 2"/>
    <property type="match status" value="1"/>
</dbReference>
<gene>
    <name evidence="5" type="ORF">AAAT87_06310</name>
</gene>
<organism evidence="5 6">
    <name type="scientific">Segatella sinensis</name>
    <dbReference type="NCBI Taxonomy" id="3085167"/>
    <lineage>
        <taxon>Bacteria</taxon>
        <taxon>Pseudomonadati</taxon>
        <taxon>Bacteroidota</taxon>
        <taxon>Bacteroidia</taxon>
        <taxon>Bacteroidales</taxon>
        <taxon>Prevotellaceae</taxon>
        <taxon>Segatella</taxon>
    </lineage>
</organism>
<dbReference type="PANTHER" id="PTHR30461:SF2">
    <property type="entry name" value="SERINE RECOMBINASE PINE-RELATED"/>
    <property type="match status" value="1"/>
</dbReference>
<dbReference type="InterPro" id="IPR036162">
    <property type="entry name" value="Resolvase-like_N_sf"/>
</dbReference>
<proteinExistence type="predicted"/>
<dbReference type="Pfam" id="PF07508">
    <property type="entry name" value="Recombinase"/>
    <property type="match status" value="1"/>
</dbReference>
<keyword evidence="6" id="KW-1185">Reference proteome</keyword>
<dbReference type="CDD" id="cd00338">
    <property type="entry name" value="Ser_Recombinase"/>
    <property type="match status" value="1"/>
</dbReference>
<dbReference type="InterPro" id="IPR038109">
    <property type="entry name" value="DNA_bind_recomb_sf"/>
</dbReference>
<evidence type="ECO:0000256" key="3">
    <source>
        <dbReference type="SAM" id="Coils"/>
    </source>
</evidence>
<evidence type="ECO:0000259" key="4">
    <source>
        <dbReference type="SMART" id="SM00857"/>
    </source>
</evidence>
<dbReference type="EMBL" id="JBBNGE010000016">
    <property type="protein sequence ID" value="MEQ2507896.1"/>
    <property type="molecule type" value="Genomic_DNA"/>
</dbReference>
<accession>A0ABV1FXK6</accession>
<comment type="caution">
    <text evidence="5">The sequence shown here is derived from an EMBL/GenBank/DDBJ whole genome shotgun (WGS) entry which is preliminary data.</text>
</comment>
<dbReference type="InterPro" id="IPR025827">
    <property type="entry name" value="Zn_ribbon_recom_dom"/>
</dbReference>
<evidence type="ECO:0000256" key="2">
    <source>
        <dbReference type="ARBA" id="ARBA00023172"/>
    </source>
</evidence>
<reference evidence="5 6" key="1">
    <citation type="submission" date="2024-04" db="EMBL/GenBank/DDBJ databases">
        <title>Human intestinal bacterial collection.</title>
        <authorList>
            <person name="Pauvert C."/>
            <person name="Hitch T.C.A."/>
            <person name="Clavel T."/>
        </authorList>
    </citation>
    <scope>NUCLEOTIDE SEQUENCE [LARGE SCALE GENOMIC DNA]</scope>
    <source>
        <strain evidence="5 6">CLA-AA-H174</strain>
    </source>
</reference>
<sequence>MKAAFLIRCSTKKQDYNRQVKDLSRLADRMGYSYDASTIYGEHITGKDDATKQDRASIRHLKEDAEAGRFDVVLVAEVSRLSRDPMSGRVYVRELSNMNIPVYFRDIDKWTIDPATGKKVPNAETEIGANFDGAWKYLKSLKTQIASGRRDELDNNCMSIGQPFFGYKRFGGRDKTKKNSWVIDEDAKEVVIEVFNRYLQDDATLKSVALSITKDYGDKFGKKFSLGSIEHILTFEPYYTGIKIVSLRDPDADEVEQFEVQIPAIITETTYKNAENKRKTNRVKSDPYPMQVERTLSKLVKCPCCGHSLTPRKRAGDGAGQKYRMTNGKLGISWFCMSRINNMADCTATVSINNEKLEPIIWELVKKELISFANLNTEDRLQKVEEYKQKIANVEADMANYKEQKESLAKKVNRAYQAYIDAPDEIVEDAKNMYLQTQASCKKEMLECQSKIEGFQQKKETYLMYKKALEQPEVPDDAIKKAEADPKEKRRLVKELIEKIVPYSVSTYQVKERYGTGMRTLKHGVLLIEVYAICGTYNILFNGNQRGKEQYAYYIGGNFATYQKGLRKFDAYEEGEYFVISNASLVMNTDDVDECVTMNEFQDIAEENQWVLSFEYNCKKK</sequence>
<dbReference type="InterPro" id="IPR006119">
    <property type="entry name" value="Resolv_N"/>
</dbReference>
<protein>
    <submittedName>
        <fullName evidence="5">Recombinase family protein</fullName>
    </submittedName>
</protein>
<dbReference type="InterPro" id="IPR050639">
    <property type="entry name" value="SSR_resolvase"/>
</dbReference>
<evidence type="ECO:0000313" key="6">
    <source>
        <dbReference type="Proteomes" id="UP001465717"/>
    </source>
</evidence>
<dbReference type="PANTHER" id="PTHR30461">
    <property type="entry name" value="DNA-INVERTASE FROM LAMBDOID PROPHAGE"/>
    <property type="match status" value="1"/>
</dbReference>
<dbReference type="SMART" id="SM00857">
    <property type="entry name" value="Resolvase"/>
    <property type="match status" value="1"/>
</dbReference>